<evidence type="ECO:0000259" key="1">
    <source>
        <dbReference type="Pfam" id="PF03992"/>
    </source>
</evidence>
<feature type="domain" description="ABM" evidence="1">
    <location>
        <begin position="5"/>
        <end position="70"/>
    </location>
</feature>
<dbReference type="SUPFAM" id="SSF54909">
    <property type="entry name" value="Dimeric alpha+beta barrel"/>
    <property type="match status" value="1"/>
</dbReference>
<dbReference type="GO" id="GO:0004497">
    <property type="term" value="F:monooxygenase activity"/>
    <property type="evidence" value="ECO:0007669"/>
    <property type="project" value="UniProtKB-KW"/>
</dbReference>
<evidence type="ECO:0000313" key="2">
    <source>
        <dbReference type="EMBL" id="MBW8184848.1"/>
    </source>
</evidence>
<proteinExistence type="predicted"/>
<sequence length="89" mass="10620">MHVILEGYIVVSADELEVVQKALVEHTRLTRLEDGCLQFEVVQDVVNQYQFNVYEEFINQTAFELHQTRARQSRWGLLTKNVERHYQIR</sequence>
<organism evidence="2 3">
    <name type="scientific">Shewanella nanhaiensis</name>
    <dbReference type="NCBI Taxonomy" id="2864872"/>
    <lineage>
        <taxon>Bacteria</taxon>
        <taxon>Pseudomonadati</taxon>
        <taxon>Pseudomonadota</taxon>
        <taxon>Gammaproteobacteria</taxon>
        <taxon>Alteromonadales</taxon>
        <taxon>Shewanellaceae</taxon>
        <taxon>Shewanella</taxon>
    </lineage>
</organism>
<dbReference type="InterPro" id="IPR011008">
    <property type="entry name" value="Dimeric_a/b-barrel"/>
</dbReference>
<dbReference type="Pfam" id="PF03992">
    <property type="entry name" value="ABM"/>
    <property type="match status" value="1"/>
</dbReference>
<dbReference type="RefSeq" id="WP_220110321.1">
    <property type="nucleotide sequence ID" value="NZ_JAHZST010000010.1"/>
</dbReference>
<accession>A0ABS7E587</accession>
<keyword evidence="3" id="KW-1185">Reference proteome</keyword>
<gene>
    <name evidence="2" type="ORF">K0625_14375</name>
</gene>
<keyword evidence="2" id="KW-0560">Oxidoreductase</keyword>
<dbReference type="EMBL" id="JAHZST010000010">
    <property type="protein sequence ID" value="MBW8184848.1"/>
    <property type="molecule type" value="Genomic_DNA"/>
</dbReference>
<dbReference type="Proteomes" id="UP001195963">
    <property type="component" value="Unassembled WGS sequence"/>
</dbReference>
<comment type="caution">
    <text evidence="2">The sequence shown here is derived from an EMBL/GenBank/DDBJ whole genome shotgun (WGS) entry which is preliminary data.</text>
</comment>
<name>A0ABS7E587_9GAMM</name>
<dbReference type="InterPro" id="IPR007138">
    <property type="entry name" value="ABM_dom"/>
</dbReference>
<dbReference type="Gene3D" id="3.30.70.100">
    <property type="match status" value="1"/>
</dbReference>
<evidence type="ECO:0000313" key="3">
    <source>
        <dbReference type="Proteomes" id="UP001195963"/>
    </source>
</evidence>
<keyword evidence="2" id="KW-0503">Monooxygenase</keyword>
<reference evidence="2 3" key="1">
    <citation type="submission" date="2021-07" db="EMBL/GenBank/DDBJ databases">
        <title>Shewanella sp. nov, isolated from SCS.</title>
        <authorList>
            <person name="Cao W.R."/>
        </authorList>
    </citation>
    <scope>NUCLEOTIDE SEQUENCE [LARGE SCALE GENOMIC DNA]</scope>
    <source>
        <strain evidence="2 3">NR704-98</strain>
    </source>
</reference>
<protein>
    <submittedName>
        <fullName evidence="2">Antibiotic biosynthesis monooxygenase</fullName>
    </submittedName>
</protein>